<dbReference type="InterPro" id="IPR014015">
    <property type="entry name" value="Helicase_SF3_DNA-vir"/>
</dbReference>
<accession>M0DTR9</accession>
<keyword evidence="1" id="KW-0547">Nucleotide-binding</keyword>
<dbReference type="NCBIfam" id="TIGR01613">
    <property type="entry name" value="primase_Cterm"/>
    <property type="match status" value="1"/>
</dbReference>
<keyword evidence="3" id="KW-0067">ATP-binding</keyword>
<dbReference type="OrthoDB" id="325926at2157"/>
<dbReference type="Pfam" id="PF19263">
    <property type="entry name" value="DUF5906"/>
    <property type="match status" value="1"/>
</dbReference>
<evidence type="ECO:0000256" key="1">
    <source>
        <dbReference type="ARBA" id="ARBA00022741"/>
    </source>
</evidence>
<evidence type="ECO:0000313" key="5">
    <source>
        <dbReference type="EMBL" id="ELZ37504.1"/>
    </source>
</evidence>
<dbReference type="SUPFAM" id="SSF52540">
    <property type="entry name" value="P-loop containing nucleoside triphosphate hydrolases"/>
    <property type="match status" value="1"/>
</dbReference>
<sequence>MLDILNDHDGKPHVLLKHTQARFDLAEWKQNGIENDFAWNEILEEINWRSVSMSKEDFVGHIDDATGQSEDAGDAVDTDGGRKEIPEMTAAEFQDEFDWDTIQDRKMAKLCHEWVVENENIIFSNDTVLLYDDGVWAADEPRVARILQDLLGGHYGDNVKKEYINGYVEVRKPYRVKWEDMGLAPGLTAVENGLLDLEKGEIVRELEPDDRAIIRLPVEWKGPDAEYSEWDDYLTTSVESNGRPVLQEYVGLCLDTDHYPYKKALMLLGGGDNGKGVFEGCVTALLGCDNVTNDDLADMGNTFGLQRLRTMAANINSDIHSGKIEETSMFKKLTGNDRVRVEQKHQTASQMKNPAKMIFAANEIPSVENAQRAFYARWLLVQFPNRFTKDPDDQYMDADLGLETRIKENELSGILAWAVEGYQRLSEQGSFTGVHTAEFNNAEWNNYQDTTDTFVRNYVTHGNPVVDEGAKHKMPVSQVYELYKKFIRSTPTGEKSKRMLNNYITADFRYGDAETEPANIPDGDGGWKSERVWDGVYVPKDARDEISELYQEAM</sequence>
<dbReference type="Gene3D" id="3.40.50.300">
    <property type="entry name" value="P-loop containing nucleotide triphosphate hydrolases"/>
    <property type="match status" value="1"/>
</dbReference>
<dbReference type="PANTHER" id="PTHR35372:SF2">
    <property type="entry name" value="SF3 HELICASE DOMAIN-CONTAINING PROTEIN"/>
    <property type="match status" value="1"/>
</dbReference>
<dbReference type="PANTHER" id="PTHR35372">
    <property type="entry name" value="ATP BINDING PROTEIN-RELATED"/>
    <property type="match status" value="1"/>
</dbReference>
<dbReference type="RefSeq" id="WP_006629396.1">
    <property type="nucleotide sequence ID" value="NZ_AOJD01000047.1"/>
</dbReference>
<evidence type="ECO:0000259" key="4">
    <source>
        <dbReference type="PROSITE" id="PS51206"/>
    </source>
</evidence>
<dbReference type="GO" id="GO:0016787">
    <property type="term" value="F:hydrolase activity"/>
    <property type="evidence" value="ECO:0007669"/>
    <property type="project" value="UniProtKB-KW"/>
</dbReference>
<dbReference type="InterPro" id="IPR051620">
    <property type="entry name" value="ORF904-like_C"/>
</dbReference>
<name>M0DTR9_9EURY</name>
<organism evidence="5 6">
    <name type="scientific">Halorubrum tebenquichense DSM 14210</name>
    <dbReference type="NCBI Taxonomy" id="1227485"/>
    <lineage>
        <taxon>Archaea</taxon>
        <taxon>Methanobacteriati</taxon>
        <taxon>Methanobacteriota</taxon>
        <taxon>Stenosarchaea group</taxon>
        <taxon>Halobacteria</taxon>
        <taxon>Halobacteriales</taxon>
        <taxon>Haloferacaceae</taxon>
        <taxon>Halorubrum</taxon>
    </lineage>
</organism>
<feature type="domain" description="SF3 helicase" evidence="4">
    <location>
        <begin position="241"/>
        <end position="396"/>
    </location>
</feature>
<proteinExistence type="predicted"/>
<reference evidence="5 6" key="1">
    <citation type="journal article" date="2014" name="PLoS Genet.">
        <title>Phylogenetically driven sequencing of extremely halophilic archaea reveals strategies for static and dynamic osmo-response.</title>
        <authorList>
            <person name="Becker E.A."/>
            <person name="Seitzer P.M."/>
            <person name="Tritt A."/>
            <person name="Larsen D."/>
            <person name="Krusor M."/>
            <person name="Yao A.I."/>
            <person name="Wu D."/>
            <person name="Madern D."/>
            <person name="Eisen J.A."/>
            <person name="Darling A.E."/>
            <person name="Facciotti M.T."/>
        </authorList>
    </citation>
    <scope>NUCLEOTIDE SEQUENCE [LARGE SCALE GENOMIC DNA]</scope>
    <source>
        <strain evidence="5 6">DSM 14210</strain>
    </source>
</reference>
<evidence type="ECO:0000256" key="3">
    <source>
        <dbReference type="ARBA" id="ARBA00022840"/>
    </source>
</evidence>
<dbReference type="InterPro" id="IPR027417">
    <property type="entry name" value="P-loop_NTPase"/>
</dbReference>
<dbReference type="EMBL" id="AOJD01000047">
    <property type="protein sequence ID" value="ELZ37504.1"/>
    <property type="molecule type" value="Genomic_DNA"/>
</dbReference>
<dbReference type="InterPro" id="IPR006500">
    <property type="entry name" value="Helicase_put_C_phage/plasmid"/>
</dbReference>
<evidence type="ECO:0000256" key="2">
    <source>
        <dbReference type="ARBA" id="ARBA00022801"/>
    </source>
</evidence>
<protein>
    <recommendedName>
        <fullName evidence="4">SF3 helicase domain-containing protein</fullName>
    </recommendedName>
</protein>
<keyword evidence="2" id="KW-0378">Hydrolase</keyword>
<dbReference type="PROSITE" id="PS51206">
    <property type="entry name" value="SF3_HELICASE_1"/>
    <property type="match status" value="1"/>
</dbReference>
<dbReference type="AlphaFoldDB" id="M0DTR9"/>
<evidence type="ECO:0000313" key="6">
    <source>
        <dbReference type="Proteomes" id="UP000011523"/>
    </source>
</evidence>
<dbReference type="GO" id="GO:0005524">
    <property type="term" value="F:ATP binding"/>
    <property type="evidence" value="ECO:0007669"/>
    <property type="project" value="UniProtKB-KW"/>
</dbReference>
<dbReference type="PATRIC" id="fig|1227485.3.peg.1660"/>
<keyword evidence="6" id="KW-1185">Reference proteome</keyword>
<dbReference type="InterPro" id="IPR045455">
    <property type="entry name" value="NrS-1_pol-like_helicase"/>
</dbReference>
<dbReference type="Proteomes" id="UP000011523">
    <property type="component" value="Unassembled WGS sequence"/>
</dbReference>
<comment type="caution">
    <text evidence="5">The sequence shown here is derived from an EMBL/GenBank/DDBJ whole genome shotgun (WGS) entry which is preliminary data.</text>
</comment>
<gene>
    <name evidence="5" type="ORF">C472_08609</name>
</gene>